<dbReference type="Pfam" id="PF00814">
    <property type="entry name" value="TsaD"/>
    <property type="match status" value="1"/>
</dbReference>
<evidence type="ECO:0000313" key="2">
    <source>
        <dbReference type="EMBL" id="HEA87002.1"/>
    </source>
</evidence>
<dbReference type="SUPFAM" id="SSF53067">
    <property type="entry name" value="Actin-like ATPase domain"/>
    <property type="match status" value="2"/>
</dbReference>
<organism evidence="3">
    <name type="scientific">candidate division WOR-3 bacterium</name>
    <dbReference type="NCBI Taxonomy" id="2052148"/>
    <lineage>
        <taxon>Bacteria</taxon>
        <taxon>Bacteria division WOR-3</taxon>
    </lineage>
</organism>
<evidence type="ECO:0000313" key="3">
    <source>
        <dbReference type="EMBL" id="HFJ53915.1"/>
    </source>
</evidence>
<dbReference type="PANTHER" id="PTHR11735:SF11">
    <property type="entry name" value="TRNA THREONYLCARBAMOYLADENOSINE BIOSYNTHESIS PROTEIN TSAB"/>
    <property type="match status" value="1"/>
</dbReference>
<protein>
    <submittedName>
        <fullName evidence="3">tRNA (Adenosine(37)-N6)-threonylcarbamoyltransferase complex dimerization subunit type 1 TsaB</fullName>
    </submittedName>
</protein>
<dbReference type="CDD" id="cd24032">
    <property type="entry name" value="ASKHA_NBD_TsaB"/>
    <property type="match status" value="1"/>
</dbReference>
<feature type="domain" description="Gcp-like" evidence="1">
    <location>
        <begin position="41"/>
        <end position="136"/>
    </location>
</feature>
<dbReference type="NCBIfam" id="TIGR03725">
    <property type="entry name" value="T6A_YeaZ"/>
    <property type="match status" value="1"/>
</dbReference>
<dbReference type="GO" id="GO:0016740">
    <property type="term" value="F:transferase activity"/>
    <property type="evidence" value="ECO:0007669"/>
    <property type="project" value="UniProtKB-KW"/>
</dbReference>
<dbReference type="PANTHER" id="PTHR11735">
    <property type="entry name" value="TRNA N6-ADENOSINE THREONYLCARBAMOYLTRANSFERASE"/>
    <property type="match status" value="1"/>
</dbReference>
<gene>
    <name evidence="3" type="primary">tsaB</name>
    <name evidence="2" type="ORF">ENP94_03220</name>
    <name evidence="3" type="ORF">ENS16_04410</name>
</gene>
<dbReference type="AlphaFoldDB" id="A0A7C3EMA9"/>
<name>A0A7C3EMA9_UNCW3</name>
<dbReference type="InterPro" id="IPR022496">
    <property type="entry name" value="T6A_TsaB"/>
</dbReference>
<dbReference type="InterPro" id="IPR000905">
    <property type="entry name" value="Gcp-like_dom"/>
</dbReference>
<dbReference type="EMBL" id="DSLG01000004">
    <property type="protein sequence ID" value="HEA87002.1"/>
    <property type="molecule type" value="Genomic_DNA"/>
</dbReference>
<keyword evidence="3" id="KW-0808">Transferase</keyword>
<sequence>MGDTADGRVRDIFLGLDTSGFQTGLALVSGGAVLYETRSSAGTSHNESLLLLIRRALDAAGLQLDQLRGICLTIGPGMWTGLRVGLSTVKGLALPKGIAVKGVNTLRVIAATAGAGGGAVLAVMDARRNELYAALYHGTRVLIPPQAGASPFLGRLVAERQPPGDLLLAGDGSELIKPVLSAMGIRFVDSGVRLPEPAVIVRLGVELLKSEGPDRLSELEPVYLRRTDAEINLEGRLKGGL</sequence>
<comment type="caution">
    <text evidence="3">The sequence shown here is derived from an EMBL/GenBank/DDBJ whole genome shotgun (WGS) entry which is preliminary data.</text>
</comment>
<dbReference type="InterPro" id="IPR043129">
    <property type="entry name" value="ATPase_NBD"/>
</dbReference>
<dbReference type="GO" id="GO:0005829">
    <property type="term" value="C:cytosol"/>
    <property type="evidence" value="ECO:0007669"/>
    <property type="project" value="TreeGrafter"/>
</dbReference>
<accession>A0A7C3EMA9</accession>
<dbReference type="GO" id="GO:0002949">
    <property type="term" value="P:tRNA threonylcarbamoyladenosine modification"/>
    <property type="evidence" value="ECO:0007669"/>
    <property type="project" value="InterPro"/>
</dbReference>
<dbReference type="EMBL" id="DSTU01000005">
    <property type="protein sequence ID" value="HFJ53915.1"/>
    <property type="molecule type" value="Genomic_DNA"/>
</dbReference>
<proteinExistence type="predicted"/>
<evidence type="ECO:0000259" key="1">
    <source>
        <dbReference type="Pfam" id="PF00814"/>
    </source>
</evidence>
<dbReference type="Gene3D" id="3.30.420.40">
    <property type="match status" value="2"/>
</dbReference>
<reference evidence="3" key="1">
    <citation type="journal article" date="2020" name="mSystems">
        <title>Genome- and Community-Level Interaction Insights into Carbon Utilization and Element Cycling Functions of Hydrothermarchaeota in Hydrothermal Sediment.</title>
        <authorList>
            <person name="Zhou Z."/>
            <person name="Liu Y."/>
            <person name="Xu W."/>
            <person name="Pan J."/>
            <person name="Luo Z.H."/>
            <person name="Li M."/>
        </authorList>
    </citation>
    <scope>NUCLEOTIDE SEQUENCE [LARGE SCALE GENOMIC DNA]</scope>
    <source>
        <strain evidence="2">SpSt-265</strain>
        <strain evidence="3">SpSt-465</strain>
    </source>
</reference>